<name>A0A6A5WNF8_9PLEO</name>
<protein>
    <submittedName>
        <fullName evidence="2">Uncharacterized protein</fullName>
    </submittedName>
</protein>
<dbReference type="OrthoDB" id="3692311at2759"/>
<feature type="transmembrane region" description="Helical" evidence="1">
    <location>
        <begin position="471"/>
        <end position="492"/>
    </location>
</feature>
<evidence type="ECO:0000313" key="3">
    <source>
        <dbReference type="Proteomes" id="UP000799779"/>
    </source>
</evidence>
<evidence type="ECO:0000313" key="2">
    <source>
        <dbReference type="EMBL" id="KAF2003067.1"/>
    </source>
</evidence>
<dbReference type="EMBL" id="ML977574">
    <property type="protein sequence ID" value="KAF2003067.1"/>
    <property type="molecule type" value="Genomic_DNA"/>
</dbReference>
<sequence>MHAMAHWRLENGERMRVLDQLLGSTGLFATVVTQLKFRNMGVLGFALILLWALSPVGGQASLRILDYDTATTIRSRTLYFLDRNSTYQRSDATLLGSDGHNAEFVAQSLFAAALGSTKDTQEGSMDSWGNLKIPMIERISSLQDLAGWHSIDHSSNISYSSLLGIPISTVSSDYNTTFNLETWYWTLDCPRLVQFTDESDESPVLPGEESISNSSLLARKDYSSHGTKREDRVEYVVGSSHAWALTAVNFKTFKYETDSNIKNRMFYYRGQDDDRGGSSNGTRAECQMSTTYVEVEAKCLAKRCSVDRMRLSKQPHPPKEHAMGIDPSNTFFAMDLHDAMNPNTFRLPTPFQRYFVEPYAAYTRLNASLDLYKLPKREFSLKMAQLMNTYWQGSISLGEITSGIPPDDQVLRNERFMTELRSKPQETPGIPSDHNTTFLVQPPNPIAVPTYESINATESQTFPVLKCQRSWLAALFVATSAMFLSGVFGLVLECTRKAPDFALNLSSLTRDNPYIRLPPGGSTLDSIDRTRLLRNVRIRLGDVKPDDPVGYVAIASYDRGEKVERLRGMDRTRTFT</sequence>
<accession>A0A6A5WNF8</accession>
<keyword evidence="1" id="KW-0472">Membrane</keyword>
<evidence type="ECO:0000256" key="1">
    <source>
        <dbReference type="SAM" id="Phobius"/>
    </source>
</evidence>
<dbReference type="AlphaFoldDB" id="A0A6A5WNF8"/>
<gene>
    <name evidence="2" type="ORF">P154DRAFT_561548</name>
</gene>
<dbReference type="Proteomes" id="UP000799779">
    <property type="component" value="Unassembled WGS sequence"/>
</dbReference>
<keyword evidence="1" id="KW-0812">Transmembrane</keyword>
<keyword evidence="1" id="KW-1133">Transmembrane helix</keyword>
<proteinExistence type="predicted"/>
<keyword evidence="3" id="KW-1185">Reference proteome</keyword>
<reference evidence="2" key="1">
    <citation type="journal article" date="2020" name="Stud. Mycol.">
        <title>101 Dothideomycetes genomes: a test case for predicting lifestyles and emergence of pathogens.</title>
        <authorList>
            <person name="Haridas S."/>
            <person name="Albert R."/>
            <person name="Binder M."/>
            <person name="Bloem J."/>
            <person name="Labutti K."/>
            <person name="Salamov A."/>
            <person name="Andreopoulos B."/>
            <person name="Baker S."/>
            <person name="Barry K."/>
            <person name="Bills G."/>
            <person name="Bluhm B."/>
            <person name="Cannon C."/>
            <person name="Castanera R."/>
            <person name="Culley D."/>
            <person name="Daum C."/>
            <person name="Ezra D."/>
            <person name="Gonzalez J."/>
            <person name="Henrissat B."/>
            <person name="Kuo A."/>
            <person name="Liang C."/>
            <person name="Lipzen A."/>
            <person name="Lutzoni F."/>
            <person name="Magnuson J."/>
            <person name="Mondo S."/>
            <person name="Nolan M."/>
            <person name="Ohm R."/>
            <person name="Pangilinan J."/>
            <person name="Park H.-J."/>
            <person name="Ramirez L."/>
            <person name="Alfaro M."/>
            <person name="Sun H."/>
            <person name="Tritt A."/>
            <person name="Yoshinaga Y."/>
            <person name="Zwiers L.-H."/>
            <person name="Turgeon B."/>
            <person name="Goodwin S."/>
            <person name="Spatafora J."/>
            <person name="Crous P."/>
            <person name="Grigoriev I."/>
        </authorList>
    </citation>
    <scope>NUCLEOTIDE SEQUENCE</scope>
    <source>
        <strain evidence="2">CBS 123094</strain>
    </source>
</reference>
<organism evidence="2 3">
    <name type="scientific">Amniculicola lignicola CBS 123094</name>
    <dbReference type="NCBI Taxonomy" id="1392246"/>
    <lineage>
        <taxon>Eukaryota</taxon>
        <taxon>Fungi</taxon>
        <taxon>Dikarya</taxon>
        <taxon>Ascomycota</taxon>
        <taxon>Pezizomycotina</taxon>
        <taxon>Dothideomycetes</taxon>
        <taxon>Pleosporomycetidae</taxon>
        <taxon>Pleosporales</taxon>
        <taxon>Amniculicolaceae</taxon>
        <taxon>Amniculicola</taxon>
    </lineage>
</organism>